<evidence type="ECO:0000313" key="1">
    <source>
        <dbReference type="EMBL" id="KAJ8342448.1"/>
    </source>
</evidence>
<dbReference type="EMBL" id="JAINUF010000014">
    <property type="protein sequence ID" value="KAJ8342448.1"/>
    <property type="molecule type" value="Genomic_DNA"/>
</dbReference>
<sequence>MSAKLKIASGCEFITLFLDRGFVHKVCPHDLGIVSLTWQLCPSDDSDIKRRESGLKRGLCMKTAPAPRLSFPSNAMARKPAVIMYRHHNVEGPALRAASRLTGSHRPSFSGRKSGCRGKNPNSAYLLCAKTLLPDQCSKNEPATALGAPTGHADPSQSISFLLWPSRLRAFHPMTRLTRLPRASRVKTLTRENRDSCRKARGPSAPVPVGIDISISPLNPGNFTRRSPSRLRIVSVSSRLKMKGKRGAADIKSELPELPLEAACHIFHYHTGNNREENKWHQSRKVVPLLFHAETQTM</sequence>
<organism evidence="1 2">
    <name type="scientific">Synaphobranchus kaupii</name>
    <name type="common">Kaup's arrowtooth eel</name>
    <dbReference type="NCBI Taxonomy" id="118154"/>
    <lineage>
        <taxon>Eukaryota</taxon>
        <taxon>Metazoa</taxon>
        <taxon>Chordata</taxon>
        <taxon>Craniata</taxon>
        <taxon>Vertebrata</taxon>
        <taxon>Euteleostomi</taxon>
        <taxon>Actinopterygii</taxon>
        <taxon>Neopterygii</taxon>
        <taxon>Teleostei</taxon>
        <taxon>Anguilliformes</taxon>
        <taxon>Synaphobranchidae</taxon>
        <taxon>Synaphobranchus</taxon>
    </lineage>
</organism>
<protein>
    <submittedName>
        <fullName evidence="1">Uncharacterized protein</fullName>
    </submittedName>
</protein>
<evidence type="ECO:0000313" key="2">
    <source>
        <dbReference type="Proteomes" id="UP001152622"/>
    </source>
</evidence>
<name>A0A9Q1IHX1_SYNKA</name>
<comment type="caution">
    <text evidence="1">The sequence shown here is derived from an EMBL/GenBank/DDBJ whole genome shotgun (WGS) entry which is preliminary data.</text>
</comment>
<dbReference type="AlphaFoldDB" id="A0A9Q1IHX1"/>
<dbReference type="Proteomes" id="UP001152622">
    <property type="component" value="Chromosome 14"/>
</dbReference>
<reference evidence="1" key="1">
    <citation type="journal article" date="2023" name="Science">
        <title>Genome structures resolve the early diversification of teleost fishes.</title>
        <authorList>
            <person name="Parey E."/>
            <person name="Louis A."/>
            <person name="Montfort J."/>
            <person name="Bouchez O."/>
            <person name="Roques C."/>
            <person name="Iampietro C."/>
            <person name="Lluch J."/>
            <person name="Castinel A."/>
            <person name="Donnadieu C."/>
            <person name="Desvignes T."/>
            <person name="Floi Bucao C."/>
            <person name="Jouanno E."/>
            <person name="Wen M."/>
            <person name="Mejri S."/>
            <person name="Dirks R."/>
            <person name="Jansen H."/>
            <person name="Henkel C."/>
            <person name="Chen W.J."/>
            <person name="Zahm M."/>
            <person name="Cabau C."/>
            <person name="Klopp C."/>
            <person name="Thompson A.W."/>
            <person name="Robinson-Rechavi M."/>
            <person name="Braasch I."/>
            <person name="Lecointre G."/>
            <person name="Bobe J."/>
            <person name="Postlethwait J.H."/>
            <person name="Berthelot C."/>
            <person name="Roest Crollius H."/>
            <person name="Guiguen Y."/>
        </authorList>
    </citation>
    <scope>NUCLEOTIDE SEQUENCE</scope>
    <source>
        <strain evidence="1">WJC10195</strain>
    </source>
</reference>
<keyword evidence="2" id="KW-1185">Reference proteome</keyword>
<gene>
    <name evidence="1" type="ORF">SKAU_G00323760</name>
</gene>
<proteinExistence type="predicted"/>
<accession>A0A9Q1IHX1</accession>